<evidence type="ECO:0000313" key="4">
    <source>
        <dbReference type="Proteomes" id="UP000092884"/>
    </source>
</evidence>
<evidence type="ECO:0000313" key="3">
    <source>
        <dbReference type="EMBL" id="ANV97431.1"/>
    </source>
</evidence>
<dbReference type="STRING" id="222136.BBW65_00750"/>
<reference evidence="4" key="1">
    <citation type="submission" date="2016-07" db="EMBL/GenBank/DDBJ databases">
        <authorList>
            <person name="Florea S."/>
            <person name="Webb J.S."/>
            <person name="Jaromczyk J."/>
            <person name="Schardl C.L."/>
        </authorList>
    </citation>
    <scope>NUCLEOTIDE SEQUENCE [LARGE SCALE GENOMIC DNA]</scope>
    <source>
        <strain evidence="4">MIT 01-6242</strain>
    </source>
</reference>
<evidence type="ECO:0000256" key="1">
    <source>
        <dbReference type="SAM" id="Phobius"/>
    </source>
</evidence>
<accession>A0A1B1U3W3</accession>
<organism evidence="3 4">
    <name type="scientific">Helicobacter enhydrae</name>
    <dbReference type="NCBI Taxonomy" id="222136"/>
    <lineage>
        <taxon>Bacteria</taxon>
        <taxon>Pseudomonadati</taxon>
        <taxon>Campylobacterota</taxon>
        <taxon>Epsilonproteobacteria</taxon>
        <taxon>Campylobacterales</taxon>
        <taxon>Helicobacteraceae</taxon>
        <taxon>Helicobacter</taxon>
    </lineage>
</organism>
<keyword evidence="1" id="KW-0812">Transmembrane</keyword>
<feature type="transmembrane region" description="Helical" evidence="1">
    <location>
        <begin position="313"/>
        <end position="332"/>
    </location>
</feature>
<keyword evidence="1" id="KW-1133">Transmembrane helix</keyword>
<keyword evidence="4" id="KW-1185">Reference proteome</keyword>
<keyword evidence="2" id="KW-0732">Signal</keyword>
<evidence type="ECO:0008006" key="5">
    <source>
        <dbReference type="Google" id="ProtNLM"/>
    </source>
</evidence>
<gene>
    <name evidence="3" type="ORF">BBW65_00750</name>
</gene>
<feature type="signal peptide" evidence="2">
    <location>
        <begin position="1"/>
        <end position="18"/>
    </location>
</feature>
<keyword evidence="1" id="KW-0472">Membrane</keyword>
<dbReference type="Proteomes" id="UP000092884">
    <property type="component" value="Chromosome"/>
</dbReference>
<proteinExistence type="predicted"/>
<dbReference type="AlphaFoldDB" id="A0A1B1U3W3"/>
<sequence length="393" mass="44418">MKQTLLFLSLLCFNMLFAEQGGVAQNEVAQNEVVQSEVALPQSTHTESKKIYPKIVYLRLLPQEKKEVYVGQQIKMQYSLLLFDGASLLESEFIYENEEDLNKIELLNPNATWKKQEDGSYLNTFIYKIKAPSVTLPTLKIIALSKNGDYTDQDMVKGSEIEAIELGGKQYSGLLAEDVKISHIKAKKYDEENNILVFDIEAVDANLADFKLKEIVTQGFDEEIKQEGAVSKGVFYCIVPSKLEALSFTYFNMHDLQYAEVRIPIHIQLDQVSTQSDLEPKNNFLIFSNLILCLIVLVCLGTAFLLRQNKACLVGFLALACVFASYLLYHILMRESVVIKAGGVVSILPTTNSTTLQKLQHSVEVSVIGKHKEYYKIKLDDTRIGWVKRSDCE</sequence>
<evidence type="ECO:0000256" key="2">
    <source>
        <dbReference type="SAM" id="SignalP"/>
    </source>
</evidence>
<feature type="chain" id="PRO_5008530153" description="Periplasmic protein" evidence="2">
    <location>
        <begin position="19"/>
        <end position="393"/>
    </location>
</feature>
<dbReference type="EMBL" id="CP016503">
    <property type="protein sequence ID" value="ANV97431.1"/>
    <property type="molecule type" value="Genomic_DNA"/>
</dbReference>
<dbReference type="OrthoDB" id="5372311at2"/>
<dbReference type="KEGG" id="het:BBW65_00750"/>
<feature type="transmembrane region" description="Helical" evidence="1">
    <location>
        <begin position="284"/>
        <end position="306"/>
    </location>
</feature>
<protein>
    <recommendedName>
        <fullName evidence="5">Periplasmic protein</fullName>
    </recommendedName>
</protein>
<dbReference type="RefSeq" id="WP_066338416.1">
    <property type="nucleotide sequence ID" value="NZ_CP016503.1"/>
</dbReference>
<name>A0A1B1U3W3_9HELI</name>
<dbReference type="Gene3D" id="2.30.30.40">
    <property type="entry name" value="SH3 Domains"/>
    <property type="match status" value="1"/>
</dbReference>